<keyword evidence="2" id="KW-1133">Transmembrane helix</keyword>
<keyword evidence="2" id="KW-0812">Transmembrane</keyword>
<reference evidence="3 4" key="1">
    <citation type="submission" date="2014-04" db="EMBL/GenBank/DDBJ databases">
        <authorList>
            <consortium name="DOE Joint Genome Institute"/>
            <person name="Kuo A."/>
            <person name="Gay G."/>
            <person name="Dore J."/>
            <person name="Kohler A."/>
            <person name="Nagy L.G."/>
            <person name="Floudas D."/>
            <person name="Copeland A."/>
            <person name="Barry K.W."/>
            <person name="Cichocki N."/>
            <person name="Veneault-Fourrey C."/>
            <person name="LaButti K."/>
            <person name="Lindquist E.A."/>
            <person name="Lipzen A."/>
            <person name="Lundell T."/>
            <person name="Morin E."/>
            <person name="Murat C."/>
            <person name="Sun H."/>
            <person name="Tunlid A."/>
            <person name="Henrissat B."/>
            <person name="Grigoriev I.V."/>
            <person name="Hibbett D.S."/>
            <person name="Martin F."/>
            <person name="Nordberg H.P."/>
            <person name="Cantor M.N."/>
            <person name="Hua S.X."/>
        </authorList>
    </citation>
    <scope>NUCLEOTIDE SEQUENCE [LARGE SCALE GENOMIC DNA]</scope>
    <source>
        <strain evidence="4">h7</strain>
    </source>
</reference>
<dbReference type="Proteomes" id="UP000053424">
    <property type="component" value="Unassembled WGS sequence"/>
</dbReference>
<evidence type="ECO:0000313" key="3">
    <source>
        <dbReference type="EMBL" id="KIM38678.1"/>
    </source>
</evidence>
<reference evidence="4" key="2">
    <citation type="submission" date="2015-01" db="EMBL/GenBank/DDBJ databases">
        <title>Evolutionary Origins and Diversification of the Mycorrhizal Mutualists.</title>
        <authorList>
            <consortium name="DOE Joint Genome Institute"/>
            <consortium name="Mycorrhizal Genomics Consortium"/>
            <person name="Kohler A."/>
            <person name="Kuo A."/>
            <person name="Nagy L.G."/>
            <person name="Floudas D."/>
            <person name="Copeland A."/>
            <person name="Barry K.W."/>
            <person name="Cichocki N."/>
            <person name="Veneault-Fourrey C."/>
            <person name="LaButti K."/>
            <person name="Lindquist E.A."/>
            <person name="Lipzen A."/>
            <person name="Lundell T."/>
            <person name="Morin E."/>
            <person name="Murat C."/>
            <person name="Riley R."/>
            <person name="Ohm R."/>
            <person name="Sun H."/>
            <person name="Tunlid A."/>
            <person name="Henrissat B."/>
            <person name="Grigoriev I.V."/>
            <person name="Hibbett D.S."/>
            <person name="Martin F."/>
        </authorList>
    </citation>
    <scope>NUCLEOTIDE SEQUENCE [LARGE SCALE GENOMIC DNA]</scope>
    <source>
        <strain evidence="4">h7</strain>
    </source>
</reference>
<dbReference type="EMBL" id="KN831789">
    <property type="protein sequence ID" value="KIM38678.1"/>
    <property type="molecule type" value="Genomic_DNA"/>
</dbReference>
<sequence>MHFLLLQFLIVLGIVASGLFLILIISLCSRKLRNTTSRFHAPLGSPVMISMSNQQRGDASDVVAPRANITFSVDGRGDLESLVIPPPAVNKSGSNVERHDQRSSTLPIHMDGAER</sequence>
<evidence type="ECO:0000256" key="1">
    <source>
        <dbReference type="SAM" id="MobiDB-lite"/>
    </source>
</evidence>
<dbReference type="AlphaFoldDB" id="A0A0C2XLS7"/>
<gene>
    <name evidence="3" type="ORF">M413DRAFT_240326</name>
</gene>
<evidence type="ECO:0000256" key="2">
    <source>
        <dbReference type="SAM" id="Phobius"/>
    </source>
</evidence>
<organism evidence="3 4">
    <name type="scientific">Hebeloma cylindrosporum</name>
    <dbReference type="NCBI Taxonomy" id="76867"/>
    <lineage>
        <taxon>Eukaryota</taxon>
        <taxon>Fungi</taxon>
        <taxon>Dikarya</taxon>
        <taxon>Basidiomycota</taxon>
        <taxon>Agaricomycotina</taxon>
        <taxon>Agaricomycetes</taxon>
        <taxon>Agaricomycetidae</taxon>
        <taxon>Agaricales</taxon>
        <taxon>Agaricineae</taxon>
        <taxon>Hymenogastraceae</taxon>
        <taxon>Hebeloma</taxon>
    </lineage>
</organism>
<dbReference type="HOGENOM" id="CLU_2109342_0_0_1"/>
<keyword evidence="4" id="KW-1185">Reference proteome</keyword>
<feature type="region of interest" description="Disordered" evidence="1">
    <location>
        <begin position="85"/>
        <end position="115"/>
    </location>
</feature>
<feature type="transmembrane region" description="Helical" evidence="2">
    <location>
        <begin position="6"/>
        <end position="28"/>
    </location>
</feature>
<proteinExistence type="predicted"/>
<keyword evidence="2" id="KW-0472">Membrane</keyword>
<accession>A0A0C2XLS7</accession>
<protein>
    <submittedName>
        <fullName evidence="3">Uncharacterized protein</fullName>
    </submittedName>
</protein>
<evidence type="ECO:0000313" key="4">
    <source>
        <dbReference type="Proteomes" id="UP000053424"/>
    </source>
</evidence>
<name>A0A0C2XLS7_HEBCY</name>